<name>A0AAD9SKY2_PHOAM</name>
<evidence type="ECO:0000313" key="3">
    <source>
        <dbReference type="Proteomes" id="UP001265746"/>
    </source>
</evidence>
<proteinExistence type="predicted"/>
<keyword evidence="3" id="KW-1185">Reference proteome</keyword>
<sequence length="306" mass="35120">MAVTRSASKAARACPKKHVTSSGHIEKPKKATKAIKKEKGLMEAIAQNYEQEDETDFKKAVDLGAALFQKRRDRPWKEYSGLCLLGLPGEIRNKIFKEVLPIESSDKVDKPRNTFEYGFIQYYEMVLVRQMFKVKGKGSLDEPRGLDCRVHPILRTCRQLRYEYGALVMTNNHFSWNITGNLDCTQVTCFAQHAASVGAPGFKLSMNLSPRFEIVQFTGRLASPMRGVDPEKKKFHQWLKEVYDCMVEMQVCRRTIRLANCAVNAMRHMIKKERRDQVWEAAFKAESLAEVALGVDIINRRLKRQD</sequence>
<organism evidence="2 3">
    <name type="scientific">Phomopsis amygdali</name>
    <name type="common">Fusicoccum amygdali</name>
    <dbReference type="NCBI Taxonomy" id="1214568"/>
    <lineage>
        <taxon>Eukaryota</taxon>
        <taxon>Fungi</taxon>
        <taxon>Dikarya</taxon>
        <taxon>Ascomycota</taxon>
        <taxon>Pezizomycotina</taxon>
        <taxon>Sordariomycetes</taxon>
        <taxon>Sordariomycetidae</taxon>
        <taxon>Diaporthales</taxon>
        <taxon>Diaporthaceae</taxon>
        <taxon>Diaporthe</taxon>
    </lineage>
</organism>
<evidence type="ECO:0000313" key="2">
    <source>
        <dbReference type="EMBL" id="KAK2610244.1"/>
    </source>
</evidence>
<reference evidence="2" key="1">
    <citation type="submission" date="2023-06" db="EMBL/GenBank/DDBJ databases">
        <authorList>
            <person name="Noh H."/>
        </authorList>
    </citation>
    <scope>NUCLEOTIDE SEQUENCE</scope>
    <source>
        <strain evidence="2">DUCC20226</strain>
    </source>
</reference>
<feature type="region of interest" description="Disordered" evidence="1">
    <location>
        <begin position="1"/>
        <end position="31"/>
    </location>
</feature>
<gene>
    <name evidence="2" type="ORF">N8I77_003693</name>
</gene>
<evidence type="ECO:0000256" key="1">
    <source>
        <dbReference type="SAM" id="MobiDB-lite"/>
    </source>
</evidence>
<dbReference type="EMBL" id="JAUJFL010000002">
    <property type="protein sequence ID" value="KAK2610244.1"/>
    <property type="molecule type" value="Genomic_DNA"/>
</dbReference>
<accession>A0AAD9SKY2</accession>
<dbReference type="AlphaFoldDB" id="A0AAD9SKY2"/>
<comment type="caution">
    <text evidence="2">The sequence shown here is derived from an EMBL/GenBank/DDBJ whole genome shotgun (WGS) entry which is preliminary data.</text>
</comment>
<dbReference type="Proteomes" id="UP001265746">
    <property type="component" value="Unassembled WGS sequence"/>
</dbReference>
<protein>
    <submittedName>
        <fullName evidence="2">Uncharacterized protein</fullName>
    </submittedName>
</protein>